<feature type="compositionally biased region" description="Low complexity" evidence="1">
    <location>
        <begin position="584"/>
        <end position="595"/>
    </location>
</feature>
<feature type="compositionally biased region" description="Polar residues" evidence="1">
    <location>
        <begin position="518"/>
        <end position="536"/>
    </location>
</feature>
<evidence type="ECO:0000256" key="1">
    <source>
        <dbReference type="SAM" id="MobiDB-lite"/>
    </source>
</evidence>
<evidence type="ECO:0000313" key="3">
    <source>
        <dbReference type="Proteomes" id="UP000515908"/>
    </source>
</evidence>
<feature type="compositionally biased region" description="Polar residues" evidence="1">
    <location>
        <begin position="557"/>
        <end position="568"/>
    </location>
</feature>
<organism evidence="2 3">
    <name type="scientific">Angomonas deanei</name>
    <dbReference type="NCBI Taxonomy" id="59799"/>
    <lineage>
        <taxon>Eukaryota</taxon>
        <taxon>Discoba</taxon>
        <taxon>Euglenozoa</taxon>
        <taxon>Kinetoplastea</taxon>
        <taxon>Metakinetoplastina</taxon>
        <taxon>Trypanosomatida</taxon>
        <taxon>Trypanosomatidae</taxon>
        <taxon>Strigomonadinae</taxon>
        <taxon>Angomonas</taxon>
    </lineage>
</organism>
<evidence type="ECO:0000313" key="2">
    <source>
        <dbReference type="EMBL" id="CAD2214261.1"/>
    </source>
</evidence>
<sequence>MRLACCVRPLPTLNDVKSLLRGQTTSKVTQIYDSLDGGCVDARGSKRLCREDSSNSCCSSNENPVDGYYTFKHSCILNPSLWMVEGDASENTIFVVDAVSGRRLLRIRDPKMNVPVTAMMHAPFRGYMNRNVQVIPIRHQEDILRLKQSKLIETDYVWVGLSDGSIRLFLANCNKVRESDRSAQMSRGELADLVFELPKYHTSSIVSIARSPCHRDEEGFNQTTAQRPSSAVEYATAASRVSQNEREHLSLMCSASVDSSIVIWDVRTIYIAIEKLRQERKLEMERGSYRPSFATADVVTIEGFHPSYTVRSGCVLVKVRPVMKLKGGIVGLRTLNWISTVVTTEGYQPRRDAGLMTRDAEEMGAPDVVKERPMKQIMTRFERREEHRRTLGISEWEMQEIEEELRTLLPPLAKEPAQSIRINLLVAGDGSGVIHVWNLDEELKSRPISHGESLSPSRSPARSISPEKSAWSASSPSVRLSGSGPGVAPVKGLKKNSKKERGSSSTPSRKSVGRASMGRSSNRLSSETPNRSSTKGSRTEGKSFPLSSAKAKREGSQGVSKSSASPSATAGPVRKTPKKVPLLSKASSGGQAKSGAVRKTADPGPRKTVVLTTDVSPQPVPRAKSNDPFQVTRPGLHGETQV</sequence>
<evidence type="ECO:0008006" key="4">
    <source>
        <dbReference type="Google" id="ProtNLM"/>
    </source>
</evidence>
<proteinExistence type="predicted"/>
<dbReference type="AlphaFoldDB" id="A0A7G2C4X5"/>
<dbReference type="SUPFAM" id="SSF50978">
    <property type="entry name" value="WD40 repeat-like"/>
    <property type="match status" value="1"/>
</dbReference>
<keyword evidence="3" id="KW-1185">Reference proteome</keyword>
<reference evidence="2 3" key="1">
    <citation type="submission" date="2020-08" db="EMBL/GenBank/DDBJ databases">
        <authorList>
            <person name="Newling K."/>
            <person name="Davey J."/>
            <person name="Forrester S."/>
        </authorList>
    </citation>
    <scope>NUCLEOTIDE SEQUENCE [LARGE SCALE GENOMIC DNA]</scope>
    <source>
        <strain evidence="3">Crithidia deanei Carvalho (ATCC PRA-265)</strain>
    </source>
</reference>
<dbReference type="EMBL" id="LR877147">
    <property type="protein sequence ID" value="CAD2214261.1"/>
    <property type="molecule type" value="Genomic_DNA"/>
</dbReference>
<dbReference type="VEuPathDB" id="TriTrypDB:ADEAN_000170600"/>
<feature type="compositionally biased region" description="Low complexity" evidence="1">
    <location>
        <begin position="453"/>
        <end position="466"/>
    </location>
</feature>
<dbReference type="InterPro" id="IPR036322">
    <property type="entry name" value="WD40_repeat_dom_sf"/>
</dbReference>
<dbReference type="InterPro" id="IPR015943">
    <property type="entry name" value="WD40/YVTN_repeat-like_dom_sf"/>
</dbReference>
<dbReference type="Gene3D" id="2.130.10.10">
    <property type="entry name" value="YVTN repeat-like/Quinoprotein amine dehydrogenase"/>
    <property type="match status" value="1"/>
</dbReference>
<feature type="compositionally biased region" description="Polar residues" evidence="1">
    <location>
        <begin position="471"/>
        <end position="480"/>
    </location>
</feature>
<accession>A0A7G2C4X5</accession>
<dbReference type="OrthoDB" id="243885at2759"/>
<feature type="region of interest" description="Disordered" evidence="1">
    <location>
        <begin position="447"/>
        <end position="642"/>
    </location>
</feature>
<protein>
    <recommendedName>
        <fullName evidence="4">WD domain, G-beta repeat</fullName>
    </recommendedName>
</protein>
<gene>
    <name evidence="2" type="ORF">ADEAN_000170600</name>
</gene>
<name>A0A7G2C4X5_9TRYP</name>
<dbReference type="Proteomes" id="UP000515908">
    <property type="component" value="Chromosome 03"/>
</dbReference>